<feature type="compositionally biased region" description="Basic and acidic residues" evidence="1">
    <location>
        <begin position="582"/>
        <end position="591"/>
    </location>
</feature>
<evidence type="ECO:0000313" key="2">
    <source>
        <dbReference type="EMBL" id="CEM40636.1"/>
    </source>
</evidence>
<feature type="compositionally biased region" description="Basic and acidic residues" evidence="1">
    <location>
        <begin position="610"/>
        <end position="619"/>
    </location>
</feature>
<feature type="region of interest" description="Disordered" evidence="1">
    <location>
        <begin position="577"/>
        <end position="629"/>
    </location>
</feature>
<dbReference type="Gene3D" id="2.60.120.620">
    <property type="entry name" value="q2cbj1_9rhob like domain"/>
    <property type="match status" value="1"/>
</dbReference>
<feature type="compositionally biased region" description="Basic residues" evidence="1">
    <location>
        <begin position="262"/>
        <end position="271"/>
    </location>
</feature>
<organism evidence="2">
    <name type="scientific">Chromera velia CCMP2878</name>
    <dbReference type="NCBI Taxonomy" id="1169474"/>
    <lineage>
        <taxon>Eukaryota</taxon>
        <taxon>Sar</taxon>
        <taxon>Alveolata</taxon>
        <taxon>Colpodellida</taxon>
        <taxon>Chromeraceae</taxon>
        <taxon>Chromera</taxon>
    </lineage>
</organism>
<dbReference type="PhylomeDB" id="A0A0G4H9N9"/>
<dbReference type="VEuPathDB" id="CryptoDB:Cvel_25437"/>
<protein>
    <submittedName>
        <fullName evidence="2">Uncharacterized protein</fullName>
    </submittedName>
</protein>
<sequence>MNVEALLKTYSGRRGAQTFCSRDSRTCAPSPGGVHVKQIVWESGYPNPLLDLALRSEIIEAVQEEIGPDVVFYAGSVVSKFPGDIHHFHYDPENQPCPEKSATVWIALEGVHPERGNGIQLVSGTANLQSPLEDVYDRWCDPPVPETEQNKDADALSGVGDPYCKLLRQSTGTVTSCSQTQRAGLNCTAMHERFHLQEMASVLAAVRREVPEAELVCPPVSDGDFIVMPGKTVHGTAEPWADVAESSGRSLEGSVAEGGSGKKGRRQQRRRSKASRFIAQLHYGSPQCQLLLLNSWHFPPVPTESDLGGMGVQLRSDSITSGRDVSAVMGGQSQPVFESFSEQWRFAVQHLPRLYSFGLQVSGQNRSTLSSPDGGMLVLQKLNEGEKADSFRLLPPSSFPPVYSEGPTAVPSPLPTKAEPRLSHPPPGLPSASDSDSELGSSHGFGSTKKFGHVSYEEQLYMKKDVKRRRQRRGRETQETERRALNSTVIFSALSRGSLSKFRFYPPPRDDSLSPPYEYTLAHHGNILPPAYASAVKRVAVSTSLHLEGHLPHSLCSHEPTIFELCWVEAGEHARHLVRPSSSRETHRERGGAQSGSQKDNLSDREDEPSDRGQKKGEKLATSAGEGDSSLAAQVQSAFLQMPTRWHMRPGDVVWQPGTNGHTFECLEGVGLDTLLPSDRLSGLPKLQLELEVARQRWGGTRKARVSACKLHCMKILTHEGGEESKEGGGKEDSQESGTKTKGKGSKPSWVDRGGDCSEDGGHSCLSPRVGGSAAVCSGRHHIGTDVSDGSSGPCLELSQPVLSSFGRAVDPFFLAAWRNLGGRGSGKGRDEASESLTPTMSVRERECAAVPPTEFEGGGSETGAHACVSKGKGWRGVGGTFAGSGAGRQSGEKVGHESAFPWVLPPRAPAFRSVLLFQGWLPSAESNLAAKRTRETAFMRVVVSEFENSSVSRRRGCLALNQATIPLGPWEGESNEGGVPRFPQQSNQTESGSGKETPCDSVVWVVGGRFQARDLHEHQVGSGGVVEDGGSVKLNATTGLSIREFKEVNQVGGEGTQVEIVQDVILDVGDSFFAPVGSLVELQSLSDGARLLEAHFFPPGVDA</sequence>
<evidence type="ECO:0000256" key="1">
    <source>
        <dbReference type="SAM" id="MobiDB-lite"/>
    </source>
</evidence>
<feature type="region of interest" description="Disordered" evidence="1">
    <location>
        <begin position="242"/>
        <end position="271"/>
    </location>
</feature>
<feature type="region of interest" description="Disordered" evidence="1">
    <location>
        <begin position="402"/>
        <end position="448"/>
    </location>
</feature>
<dbReference type="AlphaFoldDB" id="A0A0G4H9N9"/>
<gene>
    <name evidence="2" type="ORF">Cvel_25437</name>
</gene>
<proteinExistence type="predicted"/>
<feature type="compositionally biased region" description="Low complexity" evidence="1">
    <location>
        <begin position="431"/>
        <end position="442"/>
    </location>
</feature>
<feature type="region of interest" description="Disordered" evidence="1">
    <location>
        <begin position="721"/>
        <end position="757"/>
    </location>
</feature>
<dbReference type="EMBL" id="CDMZ01002074">
    <property type="protein sequence ID" value="CEM40636.1"/>
    <property type="molecule type" value="Genomic_DNA"/>
</dbReference>
<name>A0A0G4H9N9_9ALVE</name>
<feature type="region of interest" description="Disordered" evidence="1">
    <location>
        <begin position="969"/>
        <end position="998"/>
    </location>
</feature>
<accession>A0A0G4H9N9</accession>
<dbReference type="SUPFAM" id="SSF51197">
    <property type="entry name" value="Clavaminate synthase-like"/>
    <property type="match status" value="1"/>
</dbReference>
<feature type="region of interest" description="Disordered" evidence="1">
    <location>
        <begin position="462"/>
        <end position="481"/>
    </location>
</feature>
<feature type="compositionally biased region" description="Polar residues" evidence="1">
    <location>
        <begin position="984"/>
        <end position="995"/>
    </location>
</feature>
<feature type="compositionally biased region" description="Basic and acidic residues" evidence="1">
    <location>
        <begin position="721"/>
        <end position="734"/>
    </location>
</feature>
<reference evidence="2" key="1">
    <citation type="submission" date="2014-11" db="EMBL/GenBank/DDBJ databases">
        <authorList>
            <person name="Otto D Thomas"/>
            <person name="Naeem Raeece"/>
        </authorList>
    </citation>
    <scope>NUCLEOTIDE SEQUENCE</scope>
</reference>